<dbReference type="Proteomes" id="UP000023152">
    <property type="component" value="Unassembled WGS sequence"/>
</dbReference>
<comment type="caution">
    <text evidence="2">The sequence shown here is derived from an EMBL/GenBank/DDBJ whole genome shotgun (WGS) entry which is preliminary data.</text>
</comment>
<feature type="non-terminal residue" evidence="2">
    <location>
        <position position="729"/>
    </location>
</feature>
<dbReference type="AlphaFoldDB" id="X6MFP1"/>
<organism evidence="2 3">
    <name type="scientific">Reticulomyxa filosa</name>
    <dbReference type="NCBI Taxonomy" id="46433"/>
    <lineage>
        <taxon>Eukaryota</taxon>
        <taxon>Sar</taxon>
        <taxon>Rhizaria</taxon>
        <taxon>Retaria</taxon>
        <taxon>Foraminifera</taxon>
        <taxon>Monothalamids</taxon>
        <taxon>Reticulomyxidae</taxon>
        <taxon>Reticulomyxa</taxon>
    </lineage>
</organism>
<protein>
    <submittedName>
        <fullName evidence="2">Uncharacterized protein</fullName>
    </submittedName>
</protein>
<feature type="region of interest" description="Disordered" evidence="1">
    <location>
        <begin position="472"/>
        <end position="491"/>
    </location>
</feature>
<feature type="compositionally biased region" description="Basic and acidic residues" evidence="1">
    <location>
        <begin position="473"/>
        <end position="488"/>
    </location>
</feature>
<dbReference type="EMBL" id="ASPP01021172">
    <property type="protein sequence ID" value="ETO12724.1"/>
    <property type="molecule type" value="Genomic_DNA"/>
</dbReference>
<reference evidence="2 3" key="1">
    <citation type="journal article" date="2013" name="Curr. Biol.">
        <title>The Genome of the Foraminiferan Reticulomyxa filosa.</title>
        <authorList>
            <person name="Glockner G."/>
            <person name="Hulsmann N."/>
            <person name="Schleicher M."/>
            <person name="Noegel A.A."/>
            <person name="Eichinger L."/>
            <person name="Gallinger C."/>
            <person name="Pawlowski J."/>
            <person name="Sierra R."/>
            <person name="Euteneuer U."/>
            <person name="Pillet L."/>
            <person name="Moustafa A."/>
            <person name="Platzer M."/>
            <person name="Groth M."/>
            <person name="Szafranski K."/>
            <person name="Schliwa M."/>
        </authorList>
    </citation>
    <scope>NUCLEOTIDE SEQUENCE [LARGE SCALE GENOMIC DNA]</scope>
</reference>
<feature type="region of interest" description="Disordered" evidence="1">
    <location>
        <begin position="705"/>
        <end position="729"/>
    </location>
</feature>
<gene>
    <name evidence="2" type="ORF">RFI_24651</name>
</gene>
<evidence type="ECO:0000313" key="2">
    <source>
        <dbReference type="EMBL" id="ETO12724.1"/>
    </source>
</evidence>
<name>X6MFP1_RETFI</name>
<accession>X6MFP1</accession>
<proteinExistence type="predicted"/>
<keyword evidence="3" id="KW-1185">Reference proteome</keyword>
<evidence type="ECO:0000313" key="3">
    <source>
        <dbReference type="Proteomes" id="UP000023152"/>
    </source>
</evidence>
<evidence type="ECO:0000256" key="1">
    <source>
        <dbReference type="SAM" id="MobiDB-lite"/>
    </source>
</evidence>
<sequence>MLNGSSYLANVRTKYEKKNGIHRKDECMQFEYYAQINKYKKKKKKKEWKQTGTNDDCKTSICKSSAEWIDEKAVAVIHWNNNSENMEQTDCICLQKNKACKLVTHFCEKHEWALSLAIATHTHTCNTQQNKIQTHNTETISPFSGKLLAIWGIPERLCQKYGKLDGHKPFFAFSPLHQNQDDAVATIVCQVAEIRRYLEDRYRFVEWQKTETIDEFVQMLGSHVYSQWQDTLAQSSICFDQNNKTVKRKLFEMEKTDAYVKEEDAISEQKLSIENIVPFSPSKRIRLGVETNQSNLKPSEKWIEDLAVSTSHTKYSKHNAKSRKRSVIVMYSPRLSDNSAGDDGHPLADIWTYFGVMTNHPSETRWLLNERQLPSRKFVPYINGIQYKYHTQVKGTPMKILFNESFSHVRFKGLPKINKRTPSMEPKLTAQVDPPIPEPSIEMIKVDGLERRATSLEQDSKYSVTTTITEEMSESRSCESPKAIEKKTKLPRQGSRYRKVNTHCEEFLCRKTPVSNVELNRILALVESSQARTGSINWPNLRSQLNHHSPCTMGRLRTQRELYQIYYAFQQTVMILRCVFSGEHKSIKEKLKDPRGSHLLKQKPPLDFGDNRAFNSGLKTVTKNVKIKRMKELHQKLEKDRQELAKHASQKYHGEWKDLNEFERQEVNYYRSLLNLPSLDHKTASILVSPLSLRKHHHDAFNDLRRQQQSKKKKSVPPHSLGMTSPPGH</sequence>